<reference evidence="1" key="1">
    <citation type="submission" date="2023-04" db="EMBL/GenBank/DDBJ databases">
        <title>Ambrosiozyma monospora NBRC 10751.</title>
        <authorList>
            <person name="Ichikawa N."/>
            <person name="Sato H."/>
            <person name="Tonouchi N."/>
        </authorList>
    </citation>
    <scope>NUCLEOTIDE SEQUENCE</scope>
    <source>
        <strain evidence="1">NBRC 10751</strain>
    </source>
</reference>
<evidence type="ECO:0000313" key="2">
    <source>
        <dbReference type="Proteomes" id="UP001165064"/>
    </source>
</evidence>
<protein>
    <submittedName>
        <fullName evidence="1">Unnamed protein product</fullName>
    </submittedName>
</protein>
<evidence type="ECO:0000313" key="1">
    <source>
        <dbReference type="EMBL" id="GME96077.1"/>
    </source>
</evidence>
<keyword evidence="2" id="KW-1185">Reference proteome</keyword>
<comment type="caution">
    <text evidence="1">The sequence shown here is derived from an EMBL/GenBank/DDBJ whole genome shotgun (WGS) entry which is preliminary data.</text>
</comment>
<organism evidence="1 2">
    <name type="scientific">Ambrosiozyma monospora</name>
    <name type="common">Yeast</name>
    <name type="synonym">Endomycopsis monosporus</name>
    <dbReference type="NCBI Taxonomy" id="43982"/>
    <lineage>
        <taxon>Eukaryota</taxon>
        <taxon>Fungi</taxon>
        <taxon>Dikarya</taxon>
        <taxon>Ascomycota</taxon>
        <taxon>Saccharomycotina</taxon>
        <taxon>Pichiomycetes</taxon>
        <taxon>Pichiales</taxon>
        <taxon>Pichiaceae</taxon>
        <taxon>Ambrosiozyma</taxon>
    </lineage>
</organism>
<dbReference type="Proteomes" id="UP001165064">
    <property type="component" value="Unassembled WGS sequence"/>
</dbReference>
<accession>A0ACB5TVJ4</accession>
<sequence>MVMRKGGGATRFSSRISALQVLSDNADAIQYFTSDQTKWTTNKREEYDRILYHNYMVQHLTGPNRCYELYADLLGYAFSNDAVDNCARATRKMMETKGMEKGHNSIPKTRIVFLDPEEHVEDLSDDNSDESTSQFTSFRFAKRPIILVTLALSCNFMKNGKQIAQLVLFGKVNGRTVPDVDESNDSTDVDELDDVTDEDLKAFLDEFDAVMAGRKYAPYQTIFPKSKEAL</sequence>
<name>A0ACB5TVJ4_AMBMO</name>
<gene>
    <name evidence="1" type="ORF">Amon02_000989200</name>
</gene>
<dbReference type="EMBL" id="BSXS01009630">
    <property type="protein sequence ID" value="GME96077.1"/>
    <property type="molecule type" value="Genomic_DNA"/>
</dbReference>
<proteinExistence type="predicted"/>